<proteinExistence type="predicted"/>
<sequence>MKKYLFIVLLVGLTSGQVSNPCEDERFIKISEKYVDQMTEEEYQYFLQKDKECGEYNKNNDNLKSLDNNPLKVDNFGSLENPSFSNRSINLWPIIFLILIISLI</sequence>
<name>A0A382YN15_9ZZZZ</name>
<protein>
    <submittedName>
        <fullName evidence="1">Uncharacterized protein</fullName>
    </submittedName>
</protein>
<reference evidence="1" key="1">
    <citation type="submission" date="2018-05" db="EMBL/GenBank/DDBJ databases">
        <authorList>
            <person name="Lanie J.A."/>
            <person name="Ng W.-L."/>
            <person name="Kazmierczak K.M."/>
            <person name="Andrzejewski T.M."/>
            <person name="Davidsen T.M."/>
            <person name="Wayne K.J."/>
            <person name="Tettelin H."/>
            <person name="Glass J.I."/>
            <person name="Rusch D."/>
            <person name="Podicherti R."/>
            <person name="Tsui H.-C.T."/>
            <person name="Winkler M.E."/>
        </authorList>
    </citation>
    <scope>NUCLEOTIDE SEQUENCE</scope>
</reference>
<accession>A0A382YN15</accession>
<gene>
    <name evidence="1" type="ORF">METZ01_LOCUS437560</name>
</gene>
<evidence type="ECO:0000313" key="1">
    <source>
        <dbReference type="EMBL" id="SVD84706.1"/>
    </source>
</evidence>
<organism evidence="1">
    <name type="scientific">marine metagenome</name>
    <dbReference type="NCBI Taxonomy" id="408172"/>
    <lineage>
        <taxon>unclassified sequences</taxon>
        <taxon>metagenomes</taxon>
        <taxon>ecological metagenomes</taxon>
    </lineage>
</organism>
<dbReference type="AlphaFoldDB" id="A0A382YN15"/>
<dbReference type="EMBL" id="UINC01177198">
    <property type="protein sequence ID" value="SVD84706.1"/>
    <property type="molecule type" value="Genomic_DNA"/>
</dbReference>